<keyword evidence="9" id="KW-0547">Nucleotide-binding</keyword>
<proteinExistence type="inferred from homology"/>
<evidence type="ECO:0000256" key="3">
    <source>
        <dbReference type="ARBA" id="ARBA00010202"/>
    </source>
</evidence>
<keyword evidence="6" id="KW-0963">Cytoplasm</keyword>
<dbReference type="PANTHER" id="PTHR20861">
    <property type="entry name" value="HOMOSERINE/4-DIPHOSPHOCYTIDYL-2-C-METHYL-D-ERYTHRITOL KINASE"/>
    <property type="match status" value="1"/>
</dbReference>
<evidence type="ECO:0000256" key="4">
    <source>
        <dbReference type="ARBA" id="ARBA00012154"/>
    </source>
</evidence>
<protein>
    <recommendedName>
        <fullName evidence="5 14">Shikimate kinase</fullName>
        <ecNumber evidence="4 14">2.7.1.71</ecNumber>
    </recommendedName>
</protein>
<feature type="domain" description="GHMP kinase N-terminal" evidence="15">
    <location>
        <begin position="2"/>
        <end position="59"/>
    </location>
</feature>
<dbReference type="SUPFAM" id="SSF55060">
    <property type="entry name" value="GHMP Kinase, C-terminal domain"/>
    <property type="match status" value="1"/>
</dbReference>
<comment type="catalytic activity">
    <reaction evidence="13">
        <text>shikimate + ATP = 3-phosphoshikimate + ADP + H(+)</text>
        <dbReference type="Rhea" id="RHEA:13121"/>
        <dbReference type="ChEBI" id="CHEBI:15378"/>
        <dbReference type="ChEBI" id="CHEBI:30616"/>
        <dbReference type="ChEBI" id="CHEBI:36208"/>
        <dbReference type="ChEBI" id="CHEBI:145989"/>
        <dbReference type="ChEBI" id="CHEBI:456216"/>
        <dbReference type="EC" id="2.7.1.71"/>
    </reaction>
</comment>
<evidence type="ECO:0000256" key="6">
    <source>
        <dbReference type="ARBA" id="ARBA00022490"/>
    </source>
</evidence>
<sequence length="201" mass="23096">MGLKSSSAMTLSLLYAILRLNRIYLKEDELLRSAAEISLKNKTSITGALDDISMCYYGGLTVTDNFDFRLIRRIKIENTPVIIAYPKFYHRSTYDMKDIDFKKYKKYIQKLELLLNSKYVYETMVLNGYLFGSLFGYDPEIINYFLGSGAIFSGISGKGPAVFAIYEDNEDRDNAASKFSYQNYNIIKSRINNDGINIIYQ</sequence>
<comment type="caution">
    <text evidence="17">The sequence shown here is derived from an EMBL/GenBank/DDBJ whole genome shotgun (WGS) entry which is preliminary data.</text>
</comment>
<evidence type="ECO:0000313" key="18">
    <source>
        <dbReference type="Proteomes" id="UP000050515"/>
    </source>
</evidence>
<dbReference type="PATRIC" id="fig|507754.4.peg.329"/>
<dbReference type="InterPro" id="IPR014721">
    <property type="entry name" value="Ribsml_uS5_D2-typ_fold_subgr"/>
</dbReference>
<reference evidence="17 18" key="1">
    <citation type="submission" date="2015-09" db="EMBL/GenBank/DDBJ databases">
        <title>Draft genome sequence of Acidiplasma aeolicum DSM 18409.</title>
        <authorList>
            <person name="Hemp J."/>
        </authorList>
    </citation>
    <scope>NUCLEOTIDE SEQUENCE [LARGE SCALE GENOMIC DNA]</scope>
    <source>
        <strain evidence="17 18">V</strain>
    </source>
</reference>
<dbReference type="InterPro" id="IPR013750">
    <property type="entry name" value="GHMP_kinase_C_dom"/>
</dbReference>
<accession>A0A0P9CL23</accession>
<dbReference type="GO" id="GO:0008652">
    <property type="term" value="P:amino acid biosynthetic process"/>
    <property type="evidence" value="ECO:0007669"/>
    <property type="project" value="UniProtKB-KW"/>
</dbReference>
<feature type="domain" description="GHMP kinase C-terminal" evidence="16">
    <location>
        <begin position="139"/>
        <end position="182"/>
    </location>
</feature>
<evidence type="ECO:0000259" key="15">
    <source>
        <dbReference type="Pfam" id="PF00288"/>
    </source>
</evidence>
<gene>
    <name evidence="17" type="ORF">SE19_06965</name>
</gene>
<evidence type="ECO:0000256" key="14">
    <source>
        <dbReference type="NCBIfam" id="TIGR01920"/>
    </source>
</evidence>
<dbReference type="GO" id="GO:0005737">
    <property type="term" value="C:cytoplasm"/>
    <property type="evidence" value="ECO:0007669"/>
    <property type="project" value="UniProtKB-SubCell"/>
</dbReference>
<evidence type="ECO:0000256" key="7">
    <source>
        <dbReference type="ARBA" id="ARBA00022605"/>
    </source>
</evidence>
<evidence type="ECO:0000313" key="17">
    <source>
        <dbReference type="EMBL" id="KPV46114.1"/>
    </source>
</evidence>
<evidence type="ECO:0000256" key="9">
    <source>
        <dbReference type="ARBA" id="ARBA00022741"/>
    </source>
</evidence>
<dbReference type="GO" id="GO:0005524">
    <property type="term" value="F:ATP binding"/>
    <property type="evidence" value="ECO:0007669"/>
    <property type="project" value="UniProtKB-KW"/>
</dbReference>
<dbReference type="Gene3D" id="3.30.230.10">
    <property type="match status" value="1"/>
</dbReference>
<dbReference type="NCBIfam" id="TIGR01920">
    <property type="entry name" value="Shik_kin_archae"/>
    <property type="match status" value="1"/>
</dbReference>
<dbReference type="InterPro" id="IPR006204">
    <property type="entry name" value="GHMP_kinase_N_dom"/>
</dbReference>
<evidence type="ECO:0000256" key="11">
    <source>
        <dbReference type="ARBA" id="ARBA00022840"/>
    </source>
</evidence>
<evidence type="ECO:0000256" key="1">
    <source>
        <dbReference type="ARBA" id="ARBA00004496"/>
    </source>
</evidence>
<dbReference type="Proteomes" id="UP000050515">
    <property type="component" value="Unassembled WGS sequence"/>
</dbReference>
<dbReference type="EC" id="2.7.1.71" evidence="4 14"/>
<dbReference type="GO" id="GO:0009423">
    <property type="term" value="P:chorismate biosynthetic process"/>
    <property type="evidence" value="ECO:0007669"/>
    <property type="project" value="UniProtKB-UniRule"/>
</dbReference>
<keyword evidence="12" id="KW-0057">Aromatic amino acid biosynthesis</keyword>
<evidence type="ECO:0000259" key="16">
    <source>
        <dbReference type="Pfam" id="PF08544"/>
    </source>
</evidence>
<keyword evidence="7" id="KW-0028">Amino-acid biosynthesis</keyword>
<evidence type="ECO:0000256" key="12">
    <source>
        <dbReference type="ARBA" id="ARBA00023141"/>
    </source>
</evidence>
<dbReference type="InterPro" id="IPR036554">
    <property type="entry name" value="GHMP_kinase_C_sf"/>
</dbReference>
<dbReference type="UniPathway" id="UPA00053">
    <property type="reaction ID" value="UER00088"/>
</dbReference>
<comment type="subcellular location">
    <subcellularLocation>
        <location evidence="1">Cytoplasm</location>
    </subcellularLocation>
</comment>
<dbReference type="GO" id="GO:0009073">
    <property type="term" value="P:aromatic amino acid family biosynthetic process"/>
    <property type="evidence" value="ECO:0007669"/>
    <property type="project" value="UniProtKB-KW"/>
</dbReference>
<keyword evidence="11" id="KW-0067">ATP-binding</keyword>
<name>A0A0P9CL23_9ARCH</name>
<dbReference type="GO" id="GO:0004765">
    <property type="term" value="F:shikimate kinase activity"/>
    <property type="evidence" value="ECO:0007669"/>
    <property type="project" value="UniProtKB-UniRule"/>
</dbReference>
<evidence type="ECO:0000256" key="8">
    <source>
        <dbReference type="ARBA" id="ARBA00022679"/>
    </source>
</evidence>
<dbReference type="PANTHER" id="PTHR20861:SF3">
    <property type="entry name" value="SHIKIMATE KINASE"/>
    <property type="match status" value="1"/>
</dbReference>
<organism evidence="17 18">
    <name type="scientific">Acidiplasma aeolicum</name>
    <dbReference type="NCBI Taxonomy" id="507754"/>
    <lineage>
        <taxon>Archaea</taxon>
        <taxon>Methanobacteriati</taxon>
        <taxon>Thermoplasmatota</taxon>
        <taxon>Thermoplasmata</taxon>
        <taxon>Thermoplasmatales</taxon>
        <taxon>Ferroplasmaceae</taxon>
        <taxon>Acidiplasma</taxon>
    </lineage>
</organism>
<dbReference type="InterPro" id="IPR020568">
    <property type="entry name" value="Ribosomal_Su5_D2-typ_SF"/>
</dbReference>
<comment type="similarity">
    <text evidence="3">Belongs to the GHMP kinase family. Archaeal shikimate kinase subfamily.</text>
</comment>
<keyword evidence="8" id="KW-0808">Transferase</keyword>
<evidence type="ECO:0000256" key="13">
    <source>
        <dbReference type="ARBA" id="ARBA00048567"/>
    </source>
</evidence>
<dbReference type="InterPro" id="IPR010189">
    <property type="entry name" value="SK_arc"/>
</dbReference>
<comment type="pathway">
    <text evidence="2">Metabolic intermediate biosynthesis; chorismate biosynthesis; chorismate from D-erythrose 4-phosphate and phosphoenolpyruvate: step 5/7.</text>
</comment>
<evidence type="ECO:0000256" key="10">
    <source>
        <dbReference type="ARBA" id="ARBA00022777"/>
    </source>
</evidence>
<evidence type="ECO:0000256" key="2">
    <source>
        <dbReference type="ARBA" id="ARBA00004842"/>
    </source>
</evidence>
<dbReference type="SUPFAM" id="SSF54211">
    <property type="entry name" value="Ribosomal protein S5 domain 2-like"/>
    <property type="match status" value="1"/>
</dbReference>
<dbReference type="Pfam" id="PF00288">
    <property type="entry name" value="GHMP_kinases_N"/>
    <property type="match status" value="1"/>
</dbReference>
<evidence type="ECO:0000256" key="5">
    <source>
        <dbReference type="ARBA" id="ARBA00013853"/>
    </source>
</evidence>
<keyword evidence="10" id="KW-0418">Kinase</keyword>
<dbReference type="AlphaFoldDB" id="A0A0P9CL23"/>
<dbReference type="EMBL" id="LJCQ01000298">
    <property type="protein sequence ID" value="KPV46114.1"/>
    <property type="molecule type" value="Genomic_DNA"/>
</dbReference>
<dbReference type="Pfam" id="PF08544">
    <property type="entry name" value="GHMP_kinases_C"/>
    <property type="match status" value="1"/>
</dbReference>
<dbReference type="Gene3D" id="3.30.70.890">
    <property type="entry name" value="GHMP kinase, C-terminal domain"/>
    <property type="match status" value="1"/>
</dbReference>